<evidence type="ECO:0000313" key="3">
    <source>
        <dbReference type="EMBL" id="KNC78995.1"/>
    </source>
</evidence>
<reference evidence="3 4" key="1">
    <citation type="submission" date="2011-02" db="EMBL/GenBank/DDBJ databases">
        <title>The Genome Sequence of Sphaeroforma arctica JP610.</title>
        <authorList>
            <consortium name="The Broad Institute Genome Sequencing Platform"/>
            <person name="Russ C."/>
            <person name="Cuomo C."/>
            <person name="Young S.K."/>
            <person name="Zeng Q."/>
            <person name="Gargeya S."/>
            <person name="Alvarado L."/>
            <person name="Berlin A."/>
            <person name="Chapman S.B."/>
            <person name="Chen Z."/>
            <person name="Freedman E."/>
            <person name="Gellesch M."/>
            <person name="Goldberg J."/>
            <person name="Griggs A."/>
            <person name="Gujja S."/>
            <person name="Heilman E."/>
            <person name="Heiman D."/>
            <person name="Howarth C."/>
            <person name="Mehta T."/>
            <person name="Neiman D."/>
            <person name="Pearson M."/>
            <person name="Roberts A."/>
            <person name="Saif S."/>
            <person name="Shea T."/>
            <person name="Shenoy N."/>
            <person name="Sisk P."/>
            <person name="Stolte C."/>
            <person name="Sykes S."/>
            <person name="White J."/>
            <person name="Yandava C."/>
            <person name="Burger G."/>
            <person name="Gray M.W."/>
            <person name="Holland P.W.H."/>
            <person name="King N."/>
            <person name="Lang F.B.F."/>
            <person name="Roger A.J."/>
            <person name="Ruiz-Trillo I."/>
            <person name="Haas B."/>
            <person name="Nusbaum C."/>
            <person name="Birren B."/>
        </authorList>
    </citation>
    <scope>NUCLEOTIDE SEQUENCE [LARGE SCALE GENOMIC DNA]</scope>
    <source>
        <strain evidence="3 4">JP610</strain>
    </source>
</reference>
<protein>
    <recommendedName>
        <fullName evidence="5">Glycoside-hydrolase family GH114 TIM-barrel domain-containing protein</fullName>
    </recommendedName>
</protein>
<evidence type="ECO:0000256" key="2">
    <source>
        <dbReference type="SAM" id="SignalP"/>
    </source>
</evidence>
<evidence type="ECO:0008006" key="5">
    <source>
        <dbReference type="Google" id="ProtNLM"/>
    </source>
</evidence>
<feature type="signal peptide" evidence="2">
    <location>
        <begin position="1"/>
        <end position="17"/>
    </location>
</feature>
<proteinExistence type="predicted"/>
<feature type="compositionally biased region" description="Polar residues" evidence="1">
    <location>
        <begin position="109"/>
        <end position="118"/>
    </location>
</feature>
<dbReference type="RefSeq" id="XP_014152897.1">
    <property type="nucleotide sequence ID" value="XM_014297422.1"/>
</dbReference>
<accession>A0A0L0FQD2</accession>
<feature type="region of interest" description="Disordered" evidence="1">
    <location>
        <begin position="109"/>
        <end position="131"/>
    </location>
</feature>
<evidence type="ECO:0000313" key="4">
    <source>
        <dbReference type="Proteomes" id="UP000054560"/>
    </source>
</evidence>
<feature type="chain" id="PRO_5005538735" description="Glycoside-hydrolase family GH114 TIM-barrel domain-containing protein" evidence="2">
    <location>
        <begin position="18"/>
        <end position="248"/>
    </location>
</feature>
<name>A0A0L0FQD2_9EUKA</name>
<dbReference type="EMBL" id="KQ242383">
    <property type="protein sequence ID" value="KNC78995.1"/>
    <property type="molecule type" value="Genomic_DNA"/>
</dbReference>
<organism evidence="3 4">
    <name type="scientific">Sphaeroforma arctica JP610</name>
    <dbReference type="NCBI Taxonomy" id="667725"/>
    <lineage>
        <taxon>Eukaryota</taxon>
        <taxon>Ichthyosporea</taxon>
        <taxon>Ichthyophonida</taxon>
        <taxon>Sphaeroforma</taxon>
    </lineage>
</organism>
<keyword evidence="2" id="KW-0732">Signal</keyword>
<sequence>MSIKSSLLLAVASIVNANALSKNGAATSAPSMCNRARSNTGAAKETNCSGAKDFQIRTSNPWRTLSVSTVQEDRPADPRISDYIWEENDDANGYGGHYDEIQSFDAISTDNASPSDAVTDNDSEAAEHHTDQRVDPRLCCVHARYSRLRKFYCLEVALKNPSYYIHESSLIGRFDGYIVESLFNWYPYDIDNYNGSPNLLTGSKPFQYEGTNGVSNSKLRERMNEQGVDMVYMDTYDGWDEYYANDDE</sequence>
<gene>
    <name evidence="3" type="ORF">SARC_08596</name>
</gene>
<keyword evidence="4" id="KW-1185">Reference proteome</keyword>
<dbReference type="AlphaFoldDB" id="A0A0L0FQD2"/>
<dbReference type="Proteomes" id="UP000054560">
    <property type="component" value="Unassembled WGS sequence"/>
</dbReference>
<dbReference type="GeneID" id="25909100"/>
<evidence type="ECO:0000256" key="1">
    <source>
        <dbReference type="SAM" id="MobiDB-lite"/>
    </source>
</evidence>